<dbReference type="PANTHER" id="PTHR33941">
    <property type="entry name" value="PROPANEDIOL UTILIZATION PROTEIN PDUA"/>
    <property type="match status" value="1"/>
</dbReference>
<evidence type="ECO:0000256" key="1">
    <source>
        <dbReference type="ARBA" id="ARBA00024322"/>
    </source>
</evidence>
<protein>
    <submittedName>
        <fullName evidence="5">BMC domain-containing protein</fullName>
    </submittedName>
</protein>
<dbReference type="EMBL" id="DVOF01000067">
    <property type="protein sequence ID" value="HIV02376.1"/>
    <property type="molecule type" value="Genomic_DNA"/>
</dbReference>
<comment type="subcellular location">
    <subcellularLocation>
        <location evidence="1">Bacterial microcompartment</location>
    </subcellularLocation>
</comment>
<organism evidence="5 6">
    <name type="scientific">Candidatus Aphodoplasma excrementigallinarum</name>
    <dbReference type="NCBI Taxonomy" id="2840673"/>
    <lineage>
        <taxon>Bacteria</taxon>
        <taxon>Bacillati</taxon>
        <taxon>Bacillota</taxon>
        <taxon>Clostridia</taxon>
        <taxon>Eubacteriales</taxon>
        <taxon>Candidatus Aphodoplasma</taxon>
    </lineage>
</organism>
<keyword evidence="2" id="KW-1283">Bacterial microcompartment</keyword>
<accession>A0A9D1NGE9</accession>
<reference evidence="5" key="2">
    <citation type="journal article" date="2021" name="PeerJ">
        <title>Extensive microbial diversity within the chicken gut microbiome revealed by metagenomics and culture.</title>
        <authorList>
            <person name="Gilroy R."/>
            <person name="Ravi A."/>
            <person name="Getino M."/>
            <person name="Pursley I."/>
            <person name="Horton D.L."/>
            <person name="Alikhan N.F."/>
            <person name="Baker D."/>
            <person name="Gharbi K."/>
            <person name="Hall N."/>
            <person name="Watson M."/>
            <person name="Adriaenssens E.M."/>
            <person name="Foster-Nyarko E."/>
            <person name="Jarju S."/>
            <person name="Secka A."/>
            <person name="Antonio M."/>
            <person name="Oren A."/>
            <person name="Chaudhuri R.R."/>
            <person name="La Ragione R."/>
            <person name="Hildebrand F."/>
            <person name="Pallen M.J."/>
        </authorList>
    </citation>
    <scope>NUCLEOTIDE SEQUENCE</scope>
    <source>
        <strain evidence="5">4920</strain>
    </source>
</reference>
<dbReference type="InterPro" id="IPR037233">
    <property type="entry name" value="CcmK-like_sf"/>
</dbReference>
<dbReference type="GO" id="GO:0031469">
    <property type="term" value="C:bacterial microcompartment"/>
    <property type="evidence" value="ECO:0007669"/>
    <property type="project" value="UniProtKB-SubCell"/>
</dbReference>
<dbReference type="InterPro" id="IPR044872">
    <property type="entry name" value="CcmK/CsoS1_BMC"/>
</dbReference>
<evidence type="ECO:0000313" key="6">
    <source>
        <dbReference type="Proteomes" id="UP000886743"/>
    </source>
</evidence>
<dbReference type="Proteomes" id="UP000886743">
    <property type="component" value="Unassembled WGS sequence"/>
</dbReference>
<comment type="similarity">
    <text evidence="3">Belongs to the bacterial microcompartments protein family.</text>
</comment>
<comment type="caution">
    <text evidence="5">The sequence shown here is derived from an EMBL/GenBank/DDBJ whole genome shotgun (WGS) entry which is preliminary data.</text>
</comment>
<dbReference type="AlphaFoldDB" id="A0A9D1NGE9"/>
<evidence type="ECO:0000256" key="2">
    <source>
        <dbReference type="ARBA" id="ARBA00024446"/>
    </source>
</evidence>
<dbReference type="PROSITE" id="PS51930">
    <property type="entry name" value="BMC_2"/>
    <property type="match status" value="1"/>
</dbReference>
<name>A0A9D1NGE9_9FIRM</name>
<evidence type="ECO:0000259" key="4">
    <source>
        <dbReference type="PROSITE" id="PS51930"/>
    </source>
</evidence>
<dbReference type="SUPFAM" id="SSF143414">
    <property type="entry name" value="CcmK-like"/>
    <property type="match status" value="1"/>
</dbReference>
<sequence>MRALGIIEVYSFTTALCAADVAAKAADVKVIAFDRNRPIREDVPAPLVMAVKVEGKVADVQAAVDAAAGYAKSKGRFIVSHVIANPEKDTEHMAYLLDINRDGFNKKLPKTMRELEK</sequence>
<dbReference type="PANTHER" id="PTHR33941:SF11">
    <property type="entry name" value="BACTERIAL MICROCOMPARTMENT SHELL PROTEIN PDUJ"/>
    <property type="match status" value="1"/>
</dbReference>
<dbReference type="Gene3D" id="3.30.70.1710">
    <property type="match status" value="1"/>
</dbReference>
<reference evidence="5" key="1">
    <citation type="submission" date="2020-10" db="EMBL/GenBank/DDBJ databases">
        <authorList>
            <person name="Gilroy R."/>
        </authorList>
    </citation>
    <scope>NUCLEOTIDE SEQUENCE</scope>
    <source>
        <strain evidence="5">4920</strain>
    </source>
</reference>
<dbReference type="InterPro" id="IPR050575">
    <property type="entry name" value="BMC_shell"/>
</dbReference>
<evidence type="ECO:0000313" key="5">
    <source>
        <dbReference type="EMBL" id="HIV02376.1"/>
    </source>
</evidence>
<dbReference type="InterPro" id="IPR000249">
    <property type="entry name" value="BMC_dom"/>
</dbReference>
<dbReference type="SMART" id="SM00877">
    <property type="entry name" value="BMC"/>
    <property type="match status" value="1"/>
</dbReference>
<dbReference type="Pfam" id="PF00936">
    <property type="entry name" value="BMC"/>
    <property type="match status" value="1"/>
</dbReference>
<proteinExistence type="inferred from homology"/>
<gene>
    <name evidence="5" type="ORF">IAC74_02285</name>
</gene>
<evidence type="ECO:0000256" key="3">
    <source>
        <dbReference type="PROSITE-ProRule" id="PRU01278"/>
    </source>
</evidence>
<feature type="domain" description="BMC" evidence="4">
    <location>
        <begin position="3"/>
        <end position="95"/>
    </location>
</feature>